<feature type="signal peptide" evidence="1">
    <location>
        <begin position="1"/>
        <end position="18"/>
    </location>
</feature>
<accession>A0A0L7LK14</accession>
<reference evidence="2 3" key="1">
    <citation type="journal article" date="2015" name="Genome Biol. Evol.">
        <title>The genome of winter moth (Operophtera brumata) provides a genomic perspective on sexual dimorphism and phenology.</title>
        <authorList>
            <person name="Derks M.F."/>
            <person name="Smit S."/>
            <person name="Salis L."/>
            <person name="Schijlen E."/>
            <person name="Bossers A."/>
            <person name="Mateman C."/>
            <person name="Pijl A.S."/>
            <person name="de Ridder D."/>
            <person name="Groenen M.A."/>
            <person name="Visser M.E."/>
            <person name="Megens H.J."/>
        </authorList>
    </citation>
    <scope>NUCLEOTIDE SEQUENCE [LARGE SCALE GENOMIC DNA]</scope>
    <source>
        <strain evidence="2">WM2013NL</strain>
        <tissue evidence="2">Head and thorax</tissue>
    </source>
</reference>
<evidence type="ECO:0000313" key="3">
    <source>
        <dbReference type="Proteomes" id="UP000037510"/>
    </source>
</evidence>
<keyword evidence="3" id="KW-1185">Reference proteome</keyword>
<protein>
    <submittedName>
        <fullName evidence="2">Peritrophin type-A domain protein 2</fullName>
    </submittedName>
</protein>
<dbReference type="EMBL" id="JTDY01000890">
    <property type="protein sequence ID" value="KOB75541.1"/>
    <property type="molecule type" value="Genomic_DNA"/>
</dbReference>
<comment type="caution">
    <text evidence="2">The sequence shown here is derived from an EMBL/GenBank/DDBJ whole genome shotgun (WGS) entry which is preliminary data.</text>
</comment>
<evidence type="ECO:0000313" key="2">
    <source>
        <dbReference type="EMBL" id="KOB75541.1"/>
    </source>
</evidence>
<evidence type="ECO:0000256" key="1">
    <source>
        <dbReference type="SAM" id="SignalP"/>
    </source>
</evidence>
<name>A0A0L7LK14_OPEBR</name>
<dbReference type="Proteomes" id="UP000037510">
    <property type="component" value="Unassembled WGS sequence"/>
</dbReference>
<organism evidence="2 3">
    <name type="scientific">Operophtera brumata</name>
    <name type="common">Winter moth</name>
    <name type="synonym">Phalaena brumata</name>
    <dbReference type="NCBI Taxonomy" id="104452"/>
    <lineage>
        <taxon>Eukaryota</taxon>
        <taxon>Metazoa</taxon>
        <taxon>Ecdysozoa</taxon>
        <taxon>Arthropoda</taxon>
        <taxon>Hexapoda</taxon>
        <taxon>Insecta</taxon>
        <taxon>Pterygota</taxon>
        <taxon>Neoptera</taxon>
        <taxon>Endopterygota</taxon>
        <taxon>Lepidoptera</taxon>
        <taxon>Glossata</taxon>
        <taxon>Ditrysia</taxon>
        <taxon>Geometroidea</taxon>
        <taxon>Geometridae</taxon>
        <taxon>Larentiinae</taxon>
        <taxon>Operophtera</taxon>
    </lineage>
</organism>
<dbReference type="OrthoDB" id="7758608at2759"/>
<gene>
    <name evidence="2" type="ORF">OBRU01_07225</name>
</gene>
<dbReference type="AlphaFoldDB" id="A0A0L7LK14"/>
<sequence length="138" mass="13545">MVSKVVLTLSAMLALTAAVVPGGAGGAWGGWGANAGGWGANTGLAWGPNAAAGAGAPNAAVNPWIPPWISAAPWYPQWGSCVTIGSSCLDCNTKLVCTKVGGLQRACTDPTLPHCNLGECSATPSAECAVPAVPATTA</sequence>
<feature type="chain" id="PRO_5005573384" evidence="1">
    <location>
        <begin position="19"/>
        <end position="138"/>
    </location>
</feature>
<proteinExistence type="predicted"/>
<keyword evidence="1" id="KW-0732">Signal</keyword>